<dbReference type="InterPro" id="IPR021858">
    <property type="entry name" value="Fun_TF"/>
</dbReference>
<keyword evidence="1" id="KW-0539">Nucleus</keyword>
<evidence type="ECO:0000256" key="1">
    <source>
        <dbReference type="ARBA" id="ARBA00023242"/>
    </source>
</evidence>
<dbReference type="PROSITE" id="PS00463">
    <property type="entry name" value="ZN2_CY6_FUNGAL_1"/>
    <property type="match status" value="1"/>
</dbReference>
<dbReference type="GO" id="GO:0008270">
    <property type="term" value="F:zinc ion binding"/>
    <property type="evidence" value="ECO:0007669"/>
    <property type="project" value="InterPro"/>
</dbReference>
<dbReference type="Pfam" id="PF11951">
    <property type="entry name" value="Fungal_trans_2"/>
    <property type="match status" value="1"/>
</dbReference>
<gene>
    <name evidence="4" type="ORF">QQS21_006194</name>
</gene>
<dbReference type="Proteomes" id="UP001251528">
    <property type="component" value="Unassembled WGS sequence"/>
</dbReference>
<dbReference type="GO" id="GO:0000981">
    <property type="term" value="F:DNA-binding transcription factor activity, RNA polymerase II-specific"/>
    <property type="evidence" value="ECO:0007669"/>
    <property type="project" value="InterPro"/>
</dbReference>
<dbReference type="SUPFAM" id="SSF57701">
    <property type="entry name" value="Zn2/Cys6 DNA-binding domain"/>
    <property type="match status" value="1"/>
</dbReference>
<evidence type="ECO:0000259" key="3">
    <source>
        <dbReference type="PROSITE" id="PS50048"/>
    </source>
</evidence>
<name>A0AAJ0CN23_9HYPO</name>
<evidence type="ECO:0000256" key="2">
    <source>
        <dbReference type="SAM" id="MobiDB-lite"/>
    </source>
</evidence>
<reference evidence="4" key="1">
    <citation type="submission" date="2023-06" db="EMBL/GenBank/DDBJ databases">
        <title>Conoideocrella luteorostrata (Hypocreales: Clavicipitaceae), a potential biocontrol fungus for elongate hemlock scale in United States Christmas tree production areas.</title>
        <authorList>
            <person name="Barrett H."/>
            <person name="Lovett B."/>
            <person name="Macias A.M."/>
            <person name="Stajich J.E."/>
            <person name="Kasson M.T."/>
        </authorList>
    </citation>
    <scope>NUCLEOTIDE SEQUENCE</scope>
    <source>
        <strain evidence="4">ARSEF 14590</strain>
    </source>
</reference>
<feature type="domain" description="Zn(2)-C6 fungal-type" evidence="3">
    <location>
        <begin position="10"/>
        <end position="42"/>
    </location>
</feature>
<comment type="caution">
    <text evidence="4">The sequence shown here is derived from an EMBL/GenBank/DDBJ whole genome shotgun (WGS) entry which is preliminary data.</text>
</comment>
<protein>
    <recommendedName>
        <fullName evidence="3">Zn(2)-C6 fungal-type domain-containing protein</fullName>
    </recommendedName>
</protein>
<dbReference type="PROSITE" id="PS50048">
    <property type="entry name" value="ZN2_CY6_FUNGAL_2"/>
    <property type="match status" value="1"/>
</dbReference>
<evidence type="ECO:0000313" key="4">
    <source>
        <dbReference type="EMBL" id="KAK2596739.1"/>
    </source>
</evidence>
<dbReference type="InterPro" id="IPR036864">
    <property type="entry name" value="Zn2-C6_fun-type_DNA-bd_sf"/>
</dbReference>
<keyword evidence="5" id="KW-1185">Reference proteome</keyword>
<proteinExistence type="predicted"/>
<dbReference type="AlphaFoldDB" id="A0AAJ0CN23"/>
<organism evidence="4 5">
    <name type="scientific">Conoideocrella luteorostrata</name>
    <dbReference type="NCBI Taxonomy" id="1105319"/>
    <lineage>
        <taxon>Eukaryota</taxon>
        <taxon>Fungi</taxon>
        <taxon>Dikarya</taxon>
        <taxon>Ascomycota</taxon>
        <taxon>Pezizomycotina</taxon>
        <taxon>Sordariomycetes</taxon>
        <taxon>Hypocreomycetidae</taxon>
        <taxon>Hypocreales</taxon>
        <taxon>Clavicipitaceae</taxon>
        <taxon>Conoideocrella</taxon>
    </lineage>
</organism>
<dbReference type="Gene3D" id="4.10.240.10">
    <property type="entry name" value="Zn(2)-C6 fungal-type DNA-binding domain"/>
    <property type="match status" value="1"/>
</dbReference>
<sequence>MVHESQVPRSCDRCHSLKERCRRTSKAPRCDRCTRTGRVCETQRPTRRPGRPPARLKTRTERKSHSSDTTISTTSECSVTLAGCTLPWETLSSSFGNITQQEMALLDKQVLHDDSIQLFVVGPSFCESHRERLVFHLLSSRHPVLDGCLALALCTGDKLQIHDSYKHAASALFTLRSLSVVDEGDSASCLTLGWLVLQFALRVGGEEVFDICNQTLGLIKPYFDYERAFNSACSGFLTSLVLSEMAESLFKARVPTMRLDHPKAFTHVDSYVGLSTSLLPHLYDLAMINAAMHSNRFSTEHKDEDSEETARQQEYLAMSLNVLECEVRSWKPNVPTDICDKYTAAEVAHMICQAQVMQTAILLIIHRLKYPFGTEDSVARTLASNIINYATLARQITGKLPVCIDLPLNVAILELGDDSEPAAVLSRIALEDFHLGEFYKRFRIMIALVWRSRLLHHNVYWYNIGDIILSAS</sequence>
<feature type="region of interest" description="Disordered" evidence="2">
    <location>
        <begin position="41"/>
        <end position="70"/>
    </location>
</feature>
<dbReference type="CDD" id="cd00067">
    <property type="entry name" value="GAL4"/>
    <property type="match status" value="1"/>
</dbReference>
<evidence type="ECO:0000313" key="5">
    <source>
        <dbReference type="Proteomes" id="UP001251528"/>
    </source>
</evidence>
<dbReference type="EMBL" id="JASWJB010000111">
    <property type="protein sequence ID" value="KAK2596739.1"/>
    <property type="molecule type" value="Genomic_DNA"/>
</dbReference>
<feature type="compositionally biased region" description="Basic residues" evidence="2">
    <location>
        <begin position="45"/>
        <end position="57"/>
    </location>
</feature>
<accession>A0AAJ0CN23</accession>
<dbReference type="InterPro" id="IPR001138">
    <property type="entry name" value="Zn2Cys6_DnaBD"/>
</dbReference>